<name>A0A415S9F5_MEDGN</name>
<dbReference type="EMBL" id="JAJBNC010000011">
    <property type="protein sequence ID" value="MCB5493690.1"/>
    <property type="molecule type" value="Genomic_DNA"/>
</dbReference>
<organism evidence="4 5">
    <name type="scientific">Mediterraneibacter gnavus</name>
    <name type="common">Ruminococcus gnavus</name>
    <dbReference type="NCBI Taxonomy" id="33038"/>
    <lineage>
        <taxon>Bacteria</taxon>
        <taxon>Bacillati</taxon>
        <taxon>Bacillota</taxon>
        <taxon>Clostridia</taxon>
        <taxon>Lachnospirales</taxon>
        <taxon>Lachnospiraceae</taxon>
        <taxon>Mediterraneibacter</taxon>
    </lineage>
</organism>
<evidence type="ECO:0000313" key="5">
    <source>
        <dbReference type="Proteomes" id="UP000285610"/>
    </source>
</evidence>
<reference evidence="4 5" key="1">
    <citation type="submission" date="2018-08" db="EMBL/GenBank/DDBJ databases">
        <title>A genome reference for cultivated species of the human gut microbiota.</title>
        <authorList>
            <person name="Zou Y."/>
            <person name="Xue W."/>
            <person name="Luo G."/>
        </authorList>
    </citation>
    <scope>NUCLEOTIDE SEQUENCE [LARGE SCALE GENOMIC DNA]</scope>
    <source>
        <strain evidence="4 5">AF33-12</strain>
    </source>
</reference>
<dbReference type="EMBL" id="QRQE01000019">
    <property type="protein sequence ID" value="RHM76129.1"/>
    <property type="molecule type" value="Genomic_DNA"/>
</dbReference>
<proteinExistence type="predicted"/>
<keyword evidence="2" id="KW-1133">Transmembrane helix</keyword>
<feature type="transmembrane region" description="Helical" evidence="2">
    <location>
        <begin position="12"/>
        <end position="33"/>
    </location>
</feature>
<protein>
    <submittedName>
        <fullName evidence="4">Uncharacterized protein</fullName>
    </submittedName>
</protein>
<evidence type="ECO:0000256" key="1">
    <source>
        <dbReference type="SAM" id="Coils"/>
    </source>
</evidence>
<keyword evidence="2" id="KW-0812">Transmembrane</keyword>
<sequence>MQVITDLVKNIQLIAVAIVLLLLAFTGIGIYLLRIKKKVVVEKNVDYSQFQRKDIMEYVPICDVTEDMLVSDGGKRFIGAIKCQGFSFGDAEVEEKLQTIRGYITFFNVLDNNPIQFRQSARNVNLDSLIQDYQEQMSRIQEKRYLLNLDYLELKEESENPELILEDYNIYYEKLKEIQRELLSLGYQIEQLNAQIQYMATISGDNAEAKREEIYIFDWQYNAVDFSSQSLEEQEVYQRAEAQLKTKENAYVAALRNCGVHAKRMSGVELLEEIRRYTHPVSASKSTVEDIVQMAYDSICVTSESLKELEREANQKIIEEIASGMKPRKGVKKPCEK</sequence>
<evidence type="ECO:0000313" key="3">
    <source>
        <dbReference type="EMBL" id="MCB5493690.1"/>
    </source>
</evidence>
<evidence type="ECO:0000313" key="4">
    <source>
        <dbReference type="EMBL" id="RHM76129.1"/>
    </source>
</evidence>
<comment type="caution">
    <text evidence="4">The sequence shown here is derived from an EMBL/GenBank/DDBJ whole genome shotgun (WGS) entry which is preliminary data.</text>
</comment>
<gene>
    <name evidence="4" type="ORF">DWZ50_09050</name>
    <name evidence="3" type="ORF">LIQ10_08045</name>
</gene>
<evidence type="ECO:0000256" key="2">
    <source>
        <dbReference type="SAM" id="Phobius"/>
    </source>
</evidence>
<feature type="coiled-coil region" evidence="1">
    <location>
        <begin position="230"/>
        <end position="257"/>
    </location>
</feature>
<accession>A0A415S9F5</accession>
<keyword evidence="2" id="KW-0472">Membrane</keyword>
<dbReference type="Proteomes" id="UP000285610">
    <property type="component" value="Unassembled WGS sequence"/>
</dbReference>
<dbReference type="RefSeq" id="WP_004614310.1">
    <property type="nucleotide sequence ID" value="NZ_BAABXJ010000002.1"/>
</dbReference>
<dbReference type="Proteomes" id="UP001297422">
    <property type="component" value="Unassembled WGS sequence"/>
</dbReference>
<keyword evidence="1" id="KW-0175">Coiled coil</keyword>
<reference evidence="3" key="2">
    <citation type="submission" date="2021-10" db="EMBL/GenBank/DDBJ databases">
        <title>Collection of gut derived symbiotic bacterial strains cultured from healthy donors.</title>
        <authorList>
            <person name="Lin H."/>
            <person name="Littmann E."/>
            <person name="Claire K."/>
            <person name="Pamer E."/>
        </authorList>
    </citation>
    <scope>NUCLEOTIDE SEQUENCE</scope>
    <source>
        <strain evidence="3">MSK.23.4</strain>
    </source>
</reference>
<dbReference type="AlphaFoldDB" id="A0A415S9F5"/>